<proteinExistence type="predicted"/>
<organism evidence="1 2">
    <name type="scientific">Streptomyces lavendulae subsp. lavendulae</name>
    <dbReference type="NCBI Taxonomy" id="58340"/>
    <lineage>
        <taxon>Bacteria</taxon>
        <taxon>Bacillati</taxon>
        <taxon>Actinomycetota</taxon>
        <taxon>Actinomycetes</taxon>
        <taxon>Kitasatosporales</taxon>
        <taxon>Streptomycetaceae</taxon>
        <taxon>Streptomyces</taxon>
    </lineage>
</organism>
<dbReference type="AlphaFoldDB" id="A0A2K8PQT7"/>
<sequence length="105" mass="11541">MFAGRTARLAVSNDGEDLLELTVDPWADIHRIWPKDTCIVVTHLPPGKGTWGGTLSGDEPFEVKRRPDSITVWAYGHCFRLSDREGNPIYANEYGGGCPAQNPAT</sequence>
<reference evidence="1 2" key="1">
    <citation type="submission" date="2017-11" db="EMBL/GenBank/DDBJ databases">
        <title>Complete genome sequence of Streptomyces lavendulae subsp. lavendulae CCM 3239 (formerly 'Streptomyces aureofaciens CCM 3239'), the producer of the angucycline-type antibiotic auricin.</title>
        <authorList>
            <person name="Busche T."/>
            <person name="Novakova R."/>
            <person name="Al'Dilaimi A."/>
            <person name="Homerova D."/>
            <person name="Feckova L."/>
            <person name="Rezuchova B."/>
            <person name="Mingyar E."/>
            <person name="Csolleiova D."/>
            <person name="Bekeova C."/>
            <person name="Winkler A."/>
            <person name="Sevcikova B."/>
            <person name="Kalinowski J."/>
            <person name="Kormanec J."/>
            <person name="Ruckert C."/>
        </authorList>
    </citation>
    <scope>NUCLEOTIDE SEQUENCE [LARGE SCALE GENOMIC DNA]</scope>
    <source>
        <strain evidence="1 2">CCM 3239</strain>
    </source>
</reference>
<dbReference type="EMBL" id="CP024985">
    <property type="protein sequence ID" value="ATZ29122.1"/>
    <property type="molecule type" value="Genomic_DNA"/>
</dbReference>
<evidence type="ECO:0000313" key="1">
    <source>
        <dbReference type="EMBL" id="ATZ29122.1"/>
    </source>
</evidence>
<gene>
    <name evidence="1" type="ORF">SLAV_36785</name>
</gene>
<dbReference type="KEGG" id="slx:SLAV_36785"/>
<keyword evidence="2" id="KW-1185">Reference proteome</keyword>
<dbReference type="Proteomes" id="UP000231791">
    <property type="component" value="Chromosome"/>
</dbReference>
<evidence type="ECO:0000313" key="2">
    <source>
        <dbReference type="Proteomes" id="UP000231791"/>
    </source>
</evidence>
<accession>A0A2K8PQT7</accession>
<protein>
    <submittedName>
        <fullName evidence="1">Uncharacterized protein</fullName>
    </submittedName>
</protein>
<name>A0A2K8PQT7_STRLA</name>